<dbReference type="PROSITE" id="PS50850">
    <property type="entry name" value="MFS"/>
    <property type="match status" value="1"/>
</dbReference>
<dbReference type="RefSeq" id="WP_320188377.1">
    <property type="nucleotide sequence ID" value="NZ_CP192768.1"/>
</dbReference>
<dbReference type="CDD" id="cd17320">
    <property type="entry name" value="MFS_MdfA_MDR_like"/>
    <property type="match status" value="1"/>
</dbReference>
<evidence type="ECO:0000256" key="7">
    <source>
        <dbReference type="ARBA" id="ARBA00023136"/>
    </source>
</evidence>
<reference evidence="10" key="1">
    <citation type="journal article" date="2023" name="Phytobiomes J">
        <title>Deciphering the key players within the bacterial microbiota associated with aerial crown gall tumors on rhododendron: Insights into the gallobiome.</title>
        <authorList>
            <person name="Kuzmanovic N."/>
            <person name="Nesme J."/>
            <person name="Wolf J."/>
            <person name="Neumann-Schaal M."/>
            <person name="Petersen J."/>
            <person name="Fernandez-Gnecco G."/>
            <person name="Sproeer C."/>
            <person name="Bunk B."/>
            <person name="Overmann J."/>
            <person name="Sorensen S.J."/>
            <person name="Idczak E."/>
            <person name="Smalla K."/>
        </authorList>
    </citation>
    <scope>NUCLEOTIDE SEQUENCE [LARGE SCALE GENOMIC DNA]</scope>
    <source>
        <strain evidence="10">Rho-14.1</strain>
    </source>
</reference>
<keyword evidence="11" id="KW-1185">Reference proteome</keyword>
<feature type="transmembrane region" description="Helical" evidence="8">
    <location>
        <begin position="60"/>
        <end position="77"/>
    </location>
</feature>
<feature type="transmembrane region" description="Helical" evidence="8">
    <location>
        <begin position="20"/>
        <end position="40"/>
    </location>
</feature>
<feature type="domain" description="Major facilitator superfamily (MFS) profile" evidence="9">
    <location>
        <begin position="20"/>
        <end position="405"/>
    </location>
</feature>
<sequence>MTRDIDAIIRPEPASKAREIWLMTVLGVLLAFASISTDLYLPAMPGMSATLGTTQGKLQYTVSAYLIGFAVGQLIWGPISDRFGRRIPVAAGLALFMLGCAGCALSTDVGQLISFRILQAVGACAGVVLGRAMVRDRYGRERSAGVLSTLMTIMAIAPLLGPSVGSLILKVAEWQAIFWILVLVGLVTLVALFTIPETLQKDRRNNEPLRFAFAAYGKLICNRPLLAYAGSLGFFYAGVFANISGSAFAYIDYHHLTPQVFGLVFAVGTVGLMVTNFVNARLVGQYGSDRMLKIGAVGAAVAGLLLAVVTATDFGGVWAMAISLWLFTAMNGLISANAISGALADVPTRAGAVSAVMGAIQYGSGVVGSAIAGALANGTPWPMGAVIAFSGLGCLGCVLFLPRSGNDDGREPPNMAVHQTPCAGMLVEPGPNDENFQDMSR</sequence>
<evidence type="ECO:0000256" key="5">
    <source>
        <dbReference type="ARBA" id="ARBA00022692"/>
    </source>
</evidence>
<evidence type="ECO:0000256" key="8">
    <source>
        <dbReference type="RuleBase" id="RU365088"/>
    </source>
</evidence>
<feature type="transmembrane region" description="Helical" evidence="8">
    <location>
        <begin position="291"/>
        <end position="311"/>
    </location>
</feature>
<dbReference type="Proteomes" id="UP001277561">
    <property type="component" value="Unassembled WGS sequence"/>
</dbReference>
<dbReference type="Gene3D" id="1.20.1720.10">
    <property type="entry name" value="Multidrug resistance protein D"/>
    <property type="match status" value="1"/>
</dbReference>
<dbReference type="SUPFAM" id="SSF103473">
    <property type="entry name" value="MFS general substrate transporter"/>
    <property type="match status" value="1"/>
</dbReference>
<proteinExistence type="inferred from homology"/>
<evidence type="ECO:0000256" key="3">
    <source>
        <dbReference type="ARBA" id="ARBA00022448"/>
    </source>
</evidence>
<comment type="caution">
    <text evidence="10">The sequence shown here is derived from an EMBL/GenBank/DDBJ whole genome shotgun (WGS) entry which is preliminary data.</text>
</comment>
<comment type="subcellular location">
    <subcellularLocation>
        <location evidence="8">Cell inner membrane</location>
        <topology evidence="8">Multi-pass membrane protein</topology>
    </subcellularLocation>
    <subcellularLocation>
        <location evidence="1">Cell membrane</location>
        <topology evidence="1">Multi-pass membrane protein</topology>
    </subcellularLocation>
</comment>
<feature type="transmembrane region" description="Helical" evidence="8">
    <location>
        <begin position="89"/>
        <end position="107"/>
    </location>
</feature>
<keyword evidence="8" id="KW-0997">Cell inner membrane</keyword>
<dbReference type="PANTHER" id="PTHR23502:SF132">
    <property type="entry name" value="POLYAMINE TRANSPORTER 2-RELATED"/>
    <property type="match status" value="1"/>
</dbReference>
<feature type="transmembrane region" description="Helical" evidence="8">
    <location>
        <begin position="260"/>
        <end position="279"/>
    </location>
</feature>
<feature type="transmembrane region" description="Helical" evidence="8">
    <location>
        <begin position="146"/>
        <end position="164"/>
    </location>
</feature>
<dbReference type="Pfam" id="PF07690">
    <property type="entry name" value="MFS_1"/>
    <property type="match status" value="1"/>
</dbReference>
<feature type="transmembrane region" description="Helical" evidence="8">
    <location>
        <begin position="381"/>
        <end position="401"/>
    </location>
</feature>
<evidence type="ECO:0000256" key="6">
    <source>
        <dbReference type="ARBA" id="ARBA00022989"/>
    </source>
</evidence>
<feature type="transmembrane region" description="Helical" evidence="8">
    <location>
        <begin position="176"/>
        <end position="195"/>
    </location>
</feature>
<dbReference type="InterPro" id="IPR036259">
    <property type="entry name" value="MFS_trans_sf"/>
</dbReference>
<evidence type="ECO:0000256" key="4">
    <source>
        <dbReference type="ARBA" id="ARBA00022475"/>
    </source>
</evidence>
<comment type="similarity">
    <text evidence="2 8">Belongs to the major facilitator superfamily. Bcr/CmlA family.</text>
</comment>
<evidence type="ECO:0000256" key="1">
    <source>
        <dbReference type="ARBA" id="ARBA00004651"/>
    </source>
</evidence>
<name>A0ABU4W1X5_9HYPH</name>
<feature type="transmembrane region" description="Helical" evidence="8">
    <location>
        <begin position="113"/>
        <end position="134"/>
    </location>
</feature>
<feature type="transmembrane region" description="Helical" evidence="8">
    <location>
        <begin position="317"/>
        <end position="339"/>
    </location>
</feature>
<evidence type="ECO:0000313" key="11">
    <source>
        <dbReference type="Proteomes" id="UP001277561"/>
    </source>
</evidence>
<feature type="transmembrane region" description="Helical" evidence="8">
    <location>
        <begin position="351"/>
        <end position="375"/>
    </location>
</feature>
<keyword evidence="4" id="KW-1003">Cell membrane</keyword>
<gene>
    <name evidence="10" type="ORF">RMS29_21430</name>
</gene>
<evidence type="ECO:0000256" key="2">
    <source>
        <dbReference type="ARBA" id="ARBA00006236"/>
    </source>
</evidence>
<keyword evidence="5 8" id="KW-0812">Transmembrane</keyword>
<organism evidence="10 11">
    <name type="scientific">Agrobacterium rosae</name>
    <dbReference type="NCBI Taxonomy" id="1972867"/>
    <lineage>
        <taxon>Bacteria</taxon>
        <taxon>Pseudomonadati</taxon>
        <taxon>Pseudomonadota</taxon>
        <taxon>Alphaproteobacteria</taxon>
        <taxon>Hyphomicrobiales</taxon>
        <taxon>Rhizobiaceae</taxon>
        <taxon>Rhizobium/Agrobacterium group</taxon>
        <taxon>Agrobacterium</taxon>
    </lineage>
</organism>
<dbReference type="NCBIfam" id="TIGR00710">
    <property type="entry name" value="efflux_Bcr_CflA"/>
    <property type="match status" value="1"/>
</dbReference>
<evidence type="ECO:0000259" key="9">
    <source>
        <dbReference type="PROSITE" id="PS50850"/>
    </source>
</evidence>
<accession>A0ABU4W1X5</accession>
<dbReference type="PANTHER" id="PTHR23502">
    <property type="entry name" value="MAJOR FACILITATOR SUPERFAMILY"/>
    <property type="match status" value="1"/>
</dbReference>
<protein>
    <recommendedName>
        <fullName evidence="8">Bcr/CflA family efflux transporter</fullName>
    </recommendedName>
</protein>
<keyword evidence="3 8" id="KW-0813">Transport</keyword>
<dbReference type="InterPro" id="IPR011701">
    <property type="entry name" value="MFS"/>
</dbReference>
<dbReference type="InterPro" id="IPR004812">
    <property type="entry name" value="Efflux_drug-R_Bcr/CmlA"/>
</dbReference>
<keyword evidence="7 8" id="KW-0472">Membrane</keyword>
<evidence type="ECO:0000313" key="10">
    <source>
        <dbReference type="EMBL" id="MDX8331780.1"/>
    </source>
</evidence>
<dbReference type="InterPro" id="IPR020846">
    <property type="entry name" value="MFS_dom"/>
</dbReference>
<keyword evidence="6 8" id="KW-1133">Transmembrane helix</keyword>
<dbReference type="EMBL" id="JAVRAD010000012">
    <property type="protein sequence ID" value="MDX8331780.1"/>
    <property type="molecule type" value="Genomic_DNA"/>
</dbReference>
<feature type="transmembrane region" description="Helical" evidence="8">
    <location>
        <begin position="225"/>
        <end position="248"/>
    </location>
</feature>